<organism evidence="8 9">
    <name type="scientific">Methanocella paludicola (strain DSM 17711 / JCM 13418 / NBRC 101707 / SANAE)</name>
    <dbReference type="NCBI Taxonomy" id="304371"/>
    <lineage>
        <taxon>Archaea</taxon>
        <taxon>Methanobacteriati</taxon>
        <taxon>Methanobacteriota</taxon>
        <taxon>Stenosarchaea group</taxon>
        <taxon>Methanomicrobia</taxon>
        <taxon>Methanocellales</taxon>
        <taxon>Methanocellaceae</taxon>
        <taxon>Methanocella</taxon>
    </lineage>
</organism>
<dbReference type="eggNOG" id="arCOG00504">
    <property type="taxonomic scope" value="Archaea"/>
</dbReference>
<dbReference type="GeneID" id="8683180"/>
<evidence type="ECO:0000256" key="3">
    <source>
        <dbReference type="ARBA" id="ARBA00014856"/>
    </source>
</evidence>
<comment type="catalytic activity">
    <reaction evidence="5">
        <text>a ribonucleotidyl-ribonucleotide-RNA + H2O = a 3'-end ribonucleotide-RNA + a 5'-end 5'-phospho-ribonucleoside-RNA + H(+)</text>
        <dbReference type="Rhea" id="RHEA:68096"/>
        <dbReference type="Rhea" id="RHEA-COMP:15179"/>
        <dbReference type="Rhea" id="RHEA-COMP:17355"/>
        <dbReference type="Rhea" id="RHEA-COMP:17428"/>
        <dbReference type="ChEBI" id="CHEBI:15377"/>
        <dbReference type="ChEBI" id="CHEBI:15378"/>
        <dbReference type="ChEBI" id="CHEBI:74896"/>
        <dbReference type="ChEBI" id="CHEBI:138282"/>
        <dbReference type="ChEBI" id="CHEBI:173118"/>
    </reaction>
    <physiologicalReaction direction="left-to-right" evidence="5">
        <dbReference type="Rhea" id="RHEA:68097"/>
    </physiologicalReaction>
</comment>
<dbReference type="STRING" id="304371.MCP_1747"/>
<dbReference type="GO" id="GO:0005829">
    <property type="term" value="C:cytosol"/>
    <property type="evidence" value="ECO:0007669"/>
    <property type="project" value="UniProtKB-SubCell"/>
</dbReference>
<comment type="function">
    <text evidence="6">Endoribonuclease that catalyzes the hydrolysis of histone-coding pre-mRNA 3'-end. Involved in histone pre-mRNA processing during the S-phase of the cell cycle, which is required for entering/progressing through S-phase. Cleaves histone pre-mRNA at a major and a minor cleavage site after the 5'-ACCCA-3' and the 5'-ACCCACA-3' sequence, respectively, and located downstream of the stem-loop. May require the presence of the HDE element located at the histone pre-RNA 3'-end to avoid non-specific cleavage.</text>
</comment>
<sequence length="239" mass="26534">MPVKAIKIIKQGNLSWEAFEEPEIHIMAMKRLTGTGGGSTVTYIESDAKILVDTGFEYESDRSAENVKRNKKNLVHALKDMDLKPSDIDIVFITHWHYDHFGNLGAFKKSRILASKPLEGFKVEAVKDGEAIADGVQVVYTPGHTAEHASLLLKTEKLRYSMRNERGGGSIMGIGSVEVAVAGDAIIAPSYYMMDRLWDRNPNFHSTEKGIESVRKLEEKADYIIPGHGGIFKNVKKAS</sequence>
<gene>
    <name evidence="8" type="ordered locus">MCP_1747</name>
</gene>
<evidence type="ECO:0000313" key="8">
    <source>
        <dbReference type="EMBL" id="BAI61819.1"/>
    </source>
</evidence>
<evidence type="ECO:0000256" key="5">
    <source>
        <dbReference type="ARBA" id="ARBA00044690"/>
    </source>
</evidence>
<dbReference type="Proteomes" id="UP000001882">
    <property type="component" value="Chromosome"/>
</dbReference>
<name>D1YZE7_METPS</name>
<dbReference type="Pfam" id="PF00753">
    <property type="entry name" value="Lactamase_B"/>
    <property type="match status" value="1"/>
</dbReference>
<dbReference type="PANTHER" id="PTHR23200">
    <property type="entry name" value="METALLO-BETA-LACTAMASE DOMAIN-CONTAINING PROTEIN 1"/>
    <property type="match status" value="1"/>
</dbReference>
<protein>
    <recommendedName>
        <fullName evidence="3">Metallo-beta-lactamase domain-containing protein 1</fullName>
    </recommendedName>
    <alternativeName>
        <fullName evidence="4">Endoribonuclease MBLAC1</fullName>
    </alternativeName>
</protein>
<dbReference type="AlphaFoldDB" id="D1YZE7"/>
<dbReference type="CDD" id="cd07711">
    <property type="entry name" value="MBLAC1-like_MBL-fold"/>
    <property type="match status" value="1"/>
</dbReference>
<comment type="subcellular location">
    <subcellularLocation>
        <location evidence="1">Cytoplasm</location>
        <location evidence="1">Cytosol</location>
    </subcellularLocation>
</comment>
<comment type="subunit">
    <text evidence="2">Homodimer.</text>
</comment>
<reference evidence="8 9" key="2">
    <citation type="journal article" date="2008" name="Int. J. Syst. Evol. Microbiol.">
        <title>Methanocella paludicola gen. nov., sp. nov., a methane-producing archaeon, the first isolate of the lineage 'Rice Cluster I', and proposal of the new archaeal order Methanocellales ord. nov.</title>
        <authorList>
            <person name="Sakai S."/>
            <person name="Imachi H."/>
            <person name="Hanada S."/>
            <person name="Ohashi A."/>
            <person name="Harada H."/>
            <person name="Kamagata Y."/>
        </authorList>
    </citation>
    <scope>NUCLEOTIDE SEQUENCE [LARGE SCALE GENOMIC DNA]</scope>
    <source>
        <strain evidence="9">DSM 17711 / JCM 13418 / NBRC 101707 / SANAE</strain>
    </source>
</reference>
<dbReference type="Gene3D" id="3.60.15.10">
    <property type="entry name" value="Ribonuclease Z/Hydroxyacylglutathione hydrolase-like"/>
    <property type="match status" value="1"/>
</dbReference>
<dbReference type="SUPFAM" id="SSF56281">
    <property type="entry name" value="Metallo-hydrolase/oxidoreductase"/>
    <property type="match status" value="1"/>
</dbReference>
<dbReference type="EMBL" id="AP011532">
    <property type="protein sequence ID" value="BAI61819.1"/>
    <property type="molecule type" value="Genomic_DNA"/>
</dbReference>
<dbReference type="PANTHER" id="PTHR23200:SF48">
    <property type="entry name" value="METALLO-BETA-LACTAMASE DOMAIN-CONTAINING PROTEIN 1"/>
    <property type="match status" value="1"/>
</dbReference>
<dbReference type="KEGG" id="mpd:MCP_1747"/>
<evidence type="ECO:0000313" key="9">
    <source>
        <dbReference type="Proteomes" id="UP000001882"/>
    </source>
</evidence>
<dbReference type="InterPro" id="IPR001279">
    <property type="entry name" value="Metallo-B-lactamas"/>
</dbReference>
<evidence type="ECO:0000256" key="4">
    <source>
        <dbReference type="ARBA" id="ARBA00032988"/>
    </source>
</evidence>
<dbReference type="OrthoDB" id="197151at2157"/>
<evidence type="ECO:0000256" key="6">
    <source>
        <dbReference type="ARBA" id="ARBA00045869"/>
    </source>
</evidence>
<dbReference type="InterPro" id="IPR039344">
    <property type="entry name" value="MBLAC1"/>
</dbReference>
<dbReference type="SMART" id="SM00849">
    <property type="entry name" value="Lactamase_B"/>
    <property type="match status" value="1"/>
</dbReference>
<proteinExistence type="predicted"/>
<accession>D1YZE7</accession>
<dbReference type="InterPro" id="IPR036866">
    <property type="entry name" value="RibonucZ/Hydroxyglut_hydro"/>
</dbReference>
<reference evidence="8 9" key="1">
    <citation type="journal article" date="2007" name="Appl. Environ. Microbiol.">
        <title>Isolation of key methanogens for global methane emission from rice paddy fields: a novel isolate affiliated with the clone cluster rice cluster I.</title>
        <authorList>
            <person name="Sakai S."/>
            <person name="Imachi H."/>
            <person name="Sekiguchi Y."/>
            <person name="Ohashi A."/>
            <person name="Harada H."/>
            <person name="Kamagata Y."/>
        </authorList>
    </citation>
    <scope>NUCLEOTIDE SEQUENCE [LARGE SCALE GENOMIC DNA]</scope>
    <source>
        <strain evidence="9">DSM 17711 / JCM 13418 / NBRC 101707 / SANAE</strain>
    </source>
</reference>
<reference evidence="9" key="3">
    <citation type="journal article" date="2011" name="PLoS ONE">
        <title>Genome sequence of a mesophilic hydrogenotrophic methanogen Methanocella paludicola, the first cultivated representative of the order Methanocellales.</title>
        <authorList>
            <person name="Sakai S."/>
            <person name="Takaki Y."/>
            <person name="Shimamura S."/>
            <person name="Sekine M."/>
            <person name="Tajima T."/>
            <person name="Kosugi H."/>
            <person name="Ichikawa N."/>
            <person name="Tasumi E."/>
            <person name="Hiraki A.T."/>
            <person name="Shimizu A."/>
            <person name="Kato Y."/>
            <person name="Nishiko R."/>
            <person name="Mori K."/>
            <person name="Fujita N."/>
            <person name="Imachi H."/>
            <person name="Takai K."/>
        </authorList>
    </citation>
    <scope>NUCLEOTIDE SEQUENCE [LARGE SCALE GENOMIC DNA]</scope>
    <source>
        <strain evidence="9">DSM 17711 / JCM 13418 / NBRC 101707 / SANAE</strain>
    </source>
</reference>
<dbReference type="RefSeq" id="WP_012900497.1">
    <property type="nucleotide sequence ID" value="NC_013665.1"/>
</dbReference>
<evidence type="ECO:0000256" key="1">
    <source>
        <dbReference type="ARBA" id="ARBA00004514"/>
    </source>
</evidence>
<dbReference type="InParanoid" id="D1YZE7"/>
<feature type="domain" description="Metallo-beta-lactamase" evidence="7">
    <location>
        <begin position="38"/>
        <end position="228"/>
    </location>
</feature>
<keyword evidence="9" id="KW-1185">Reference proteome</keyword>
<evidence type="ECO:0000259" key="7">
    <source>
        <dbReference type="SMART" id="SM00849"/>
    </source>
</evidence>
<evidence type="ECO:0000256" key="2">
    <source>
        <dbReference type="ARBA" id="ARBA00011738"/>
    </source>
</evidence>